<evidence type="ECO:0000313" key="1">
    <source>
        <dbReference type="EMBL" id="KAI3782840.1"/>
    </source>
</evidence>
<gene>
    <name evidence="1" type="ORF">L2E82_12898</name>
</gene>
<comment type="caution">
    <text evidence="1">The sequence shown here is derived from an EMBL/GenBank/DDBJ whole genome shotgun (WGS) entry which is preliminary data.</text>
</comment>
<organism evidence="1 2">
    <name type="scientific">Cichorium intybus</name>
    <name type="common">Chicory</name>
    <dbReference type="NCBI Taxonomy" id="13427"/>
    <lineage>
        <taxon>Eukaryota</taxon>
        <taxon>Viridiplantae</taxon>
        <taxon>Streptophyta</taxon>
        <taxon>Embryophyta</taxon>
        <taxon>Tracheophyta</taxon>
        <taxon>Spermatophyta</taxon>
        <taxon>Magnoliopsida</taxon>
        <taxon>eudicotyledons</taxon>
        <taxon>Gunneridae</taxon>
        <taxon>Pentapetalae</taxon>
        <taxon>asterids</taxon>
        <taxon>campanulids</taxon>
        <taxon>Asterales</taxon>
        <taxon>Asteraceae</taxon>
        <taxon>Cichorioideae</taxon>
        <taxon>Cichorieae</taxon>
        <taxon>Cichoriinae</taxon>
        <taxon>Cichorium</taxon>
    </lineage>
</organism>
<dbReference type="EMBL" id="CM042010">
    <property type="protein sequence ID" value="KAI3782840.1"/>
    <property type="molecule type" value="Genomic_DNA"/>
</dbReference>
<reference evidence="1 2" key="2">
    <citation type="journal article" date="2022" name="Mol. Ecol. Resour.">
        <title>The genomes of chicory, endive, great burdock and yacon provide insights into Asteraceae paleo-polyploidization history and plant inulin production.</title>
        <authorList>
            <person name="Fan W."/>
            <person name="Wang S."/>
            <person name="Wang H."/>
            <person name="Wang A."/>
            <person name="Jiang F."/>
            <person name="Liu H."/>
            <person name="Zhao H."/>
            <person name="Xu D."/>
            <person name="Zhang Y."/>
        </authorList>
    </citation>
    <scope>NUCLEOTIDE SEQUENCE [LARGE SCALE GENOMIC DNA]</scope>
    <source>
        <strain evidence="2">cv. Punajuju</strain>
        <tissue evidence="1">Leaves</tissue>
    </source>
</reference>
<sequence>MKPSLSCVLLRFWIITTCSIYSITTTVSEILDITGRELVRNGGKYYIIPIQGGRIKLTATMDGEKICPLNVVRDPSENTLGDGFYFTHYTRDAFLRTSRILSIDPGSLVGECKASTIWAIPNAESKAPSNLITSGGDRRKCFQVVNYPRPIGSDSKFRPPTYMLQYCPSFCGVTSETCFNISIYSYNGVTRLASGGGTPFDFGFYKVQTTGDSM</sequence>
<protein>
    <submittedName>
        <fullName evidence="1">Uncharacterized protein</fullName>
    </submittedName>
</protein>
<keyword evidence="2" id="KW-1185">Reference proteome</keyword>
<accession>A0ACB9GII8</accession>
<evidence type="ECO:0000313" key="2">
    <source>
        <dbReference type="Proteomes" id="UP001055811"/>
    </source>
</evidence>
<dbReference type="Proteomes" id="UP001055811">
    <property type="component" value="Linkage Group LG02"/>
</dbReference>
<name>A0ACB9GII8_CICIN</name>
<reference evidence="2" key="1">
    <citation type="journal article" date="2022" name="Mol. Ecol. Resour.">
        <title>The genomes of chicory, endive, great burdock and yacon provide insights into Asteraceae palaeo-polyploidization history and plant inulin production.</title>
        <authorList>
            <person name="Fan W."/>
            <person name="Wang S."/>
            <person name="Wang H."/>
            <person name="Wang A."/>
            <person name="Jiang F."/>
            <person name="Liu H."/>
            <person name="Zhao H."/>
            <person name="Xu D."/>
            <person name="Zhang Y."/>
        </authorList>
    </citation>
    <scope>NUCLEOTIDE SEQUENCE [LARGE SCALE GENOMIC DNA]</scope>
    <source>
        <strain evidence="2">cv. Punajuju</strain>
    </source>
</reference>
<proteinExistence type="predicted"/>